<keyword evidence="1" id="KW-1133">Transmembrane helix</keyword>
<proteinExistence type="predicted"/>
<keyword evidence="1" id="KW-0812">Transmembrane</keyword>
<gene>
    <name evidence="2" type="ORF">K6V98_05510</name>
</gene>
<dbReference type="RefSeq" id="WP_222199520.1">
    <property type="nucleotide sequence ID" value="NZ_JAIMFO010000006.1"/>
</dbReference>
<name>A0ABS7MN12_9ACTN</name>
<evidence type="ECO:0000256" key="1">
    <source>
        <dbReference type="SAM" id="Phobius"/>
    </source>
</evidence>
<evidence type="ECO:0008006" key="4">
    <source>
        <dbReference type="Google" id="ProtNLM"/>
    </source>
</evidence>
<accession>A0ABS7MN12</accession>
<keyword evidence="3" id="KW-1185">Reference proteome</keyword>
<sequence>MKLISKLIISTVAVGIGVFLGYEVLKNPKRREQAANTIRGLQSQAYGVMKTVDESIVRIKSELMNDADANQAWVAKQWDQFGI</sequence>
<keyword evidence="1" id="KW-0472">Membrane</keyword>
<feature type="transmembrane region" description="Helical" evidence="1">
    <location>
        <begin position="6"/>
        <end position="25"/>
    </location>
</feature>
<dbReference type="Proteomes" id="UP000700908">
    <property type="component" value="Unassembled WGS sequence"/>
</dbReference>
<evidence type="ECO:0000313" key="2">
    <source>
        <dbReference type="EMBL" id="MBY4797810.1"/>
    </source>
</evidence>
<comment type="caution">
    <text evidence="2">The sequence shown here is derived from an EMBL/GenBank/DDBJ whole genome shotgun (WGS) entry which is preliminary data.</text>
</comment>
<organism evidence="2 3">
    <name type="scientific">Collinsella ureilytica</name>
    <dbReference type="NCBI Taxonomy" id="2869515"/>
    <lineage>
        <taxon>Bacteria</taxon>
        <taxon>Bacillati</taxon>
        <taxon>Actinomycetota</taxon>
        <taxon>Coriobacteriia</taxon>
        <taxon>Coriobacteriales</taxon>
        <taxon>Coriobacteriaceae</taxon>
        <taxon>Collinsella</taxon>
    </lineage>
</organism>
<protein>
    <recommendedName>
        <fullName evidence="4">YtxH domain-containing protein</fullName>
    </recommendedName>
</protein>
<evidence type="ECO:0000313" key="3">
    <source>
        <dbReference type="Proteomes" id="UP000700908"/>
    </source>
</evidence>
<dbReference type="EMBL" id="JAIMFO010000006">
    <property type="protein sequence ID" value="MBY4797810.1"/>
    <property type="molecule type" value="Genomic_DNA"/>
</dbReference>
<reference evidence="2 3" key="1">
    <citation type="submission" date="2021-08" db="EMBL/GenBank/DDBJ databases">
        <title>Collinsella faecalis sp. nov. isolated from swine faeces.</title>
        <authorList>
            <person name="Oh B.S."/>
            <person name="Lee J.H."/>
        </authorList>
    </citation>
    <scope>NUCLEOTIDE SEQUENCE [LARGE SCALE GENOMIC DNA]</scope>
    <source>
        <strain evidence="2 3">AGMB00827</strain>
    </source>
</reference>